<evidence type="ECO:0000256" key="3">
    <source>
        <dbReference type="SAM" id="Coils"/>
    </source>
</evidence>
<dbReference type="PROSITE" id="PS51257">
    <property type="entry name" value="PROKAR_LIPOPROTEIN"/>
    <property type="match status" value="1"/>
</dbReference>
<protein>
    <submittedName>
        <fullName evidence="5">Efflux RND transporter periplasmic adaptor subunit</fullName>
    </submittedName>
</protein>
<proteinExistence type="predicted"/>
<dbReference type="RefSeq" id="WP_235313565.1">
    <property type="nucleotide sequence ID" value="NZ_JAKGAS010000008.1"/>
</dbReference>
<dbReference type="PANTHER" id="PTHR32347:SF23">
    <property type="entry name" value="BLL5650 PROTEIN"/>
    <property type="match status" value="1"/>
</dbReference>
<gene>
    <name evidence="5" type="ORF">L0668_15200</name>
</gene>
<dbReference type="Gene3D" id="2.40.30.170">
    <property type="match status" value="1"/>
</dbReference>
<keyword evidence="2 3" id="KW-0175">Coiled coil</keyword>
<dbReference type="InterPro" id="IPR050465">
    <property type="entry name" value="UPF0194_transport"/>
</dbReference>
<keyword evidence="6" id="KW-1185">Reference proteome</keyword>
<sequence length="326" mass="36595">MTNLKFAGLVTCLILSACGEESVTQSKVQTTTLSAPAELIALDNAQIGPPSVDRMWQFKIQKMSAENDYVKKGDVVIQFDGQRLKNDLIGRKSQLNAEIKKGENNDLNDESTKQDLILALAEAEMNYEKAKRKVEIVDVSRSEIDKKIQQADFLYQQEKLAQAKQKLEYQKQATLVNRQVSQGRIKKLRQRVQSMTDEIKKLSVKAPKDGLVMYLEDWNGEKAAEGETVYMGRMLIQLPSLDNVALKAEFAEPDIAKLSVGQQVKVLFDAYPEMSYMGKIAELGQAFYPKSAQNPKVVFEAEIELGEARPEVMRPGMKAKIEVVKS</sequence>
<evidence type="ECO:0000313" key="5">
    <source>
        <dbReference type="EMBL" id="MCF2949465.1"/>
    </source>
</evidence>
<evidence type="ECO:0000313" key="6">
    <source>
        <dbReference type="Proteomes" id="UP001521137"/>
    </source>
</evidence>
<dbReference type="EMBL" id="JAKGAS010000008">
    <property type="protein sequence ID" value="MCF2949465.1"/>
    <property type="molecule type" value="Genomic_DNA"/>
</dbReference>
<feature type="coiled-coil region" evidence="3">
    <location>
        <begin position="85"/>
        <end position="140"/>
    </location>
</feature>
<comment type="subcellular location">
    <subcellularLocation>
        <location evidence="1">Cell envelope</location>
    </subcellularLocation>
</comment>
<evidence type="ECO:0000256" key="2">
    <source>
        <dbReference type="ARBA" id="ARBA00023054"/>
    </source>
</evidence>
<evidence type="ECO:0000259" key="4">
    <source>
        <dbReference type="Pfam" id="PF25990"/>
    </source>
</evidence>
<organism evidence="5 6">
    <name type="scientific">Paraglaciecola algarum</name>
    <dbReference type="NCBI Taxonomy" id="3050085"/>
    <lineage>
        <taxon>Bacteria</taxon>
        <taxon>Pseudomonadati</taxon>
        <taxon>Pseudomonadota</taxon>
        <taxon>Gammaproteobacteria</taxon>
        <taxon>Alteromonadales</taxon>
        <taxon>Alteromonadaceae</taxon>
        <taxon>Paraglaciecola</taxon>
    </lineage>
</organism>
<dbReference type="PANTHER" id="PTHR32347">
    <property type="entry name" value="EFFLUX SYSTEM COMPONENT YKNX-RELATED"/>
    <property type="match status" value="1"/>
</dbReference>
<reference evidence="5 6" key="1">
    <citation type="submission" date="2022-01" db="EMBL/GenBank/DDBJ databases">
        <title>Paraglaciecola sp. G1-23.</title>
        <authorList>
            <person name="Jin M.S."/>
            <person name="Han D.M."/>
            <person name="Kim H.M."/>
            <person name="Jeon C.O."/>
        </authorList>
    </citation>
    <scope>NUCLEOTIDE SEQUENCE [LARGE SCALE GENOMIC DNA]</scope>
    <source>
        <strain evidence="5 6">G1-23</strain>
    </source>
</reference>
<dbReference type="InterPro" id="IPR058636">
    <property type="entry name" value="Beta-barrel_YknX"/>
</dbReference>
<evidence type="ECO:0000256" key="1">
    <source>
        <dbReference type="ARBA" id="ARBA00004196"/>
    </source>
</evidence>
<feature type="coiled-coil region" evidence="3">
    <location>
        <begin position="178"/>
        <end position="205"/>
    </location>
</feature>
<dbReference type="Pfam" id="PF25990">
    <property type="entry name" value="Beta-barrel_YknX"/>
    <property type="match status" value="1"/>
</dbReference>
<dbReference type="Proteomes" id="UP001521137">
    <property type="component" value="Unassembled WGS sequence"/>
</dbReference>
<comment type="caution">
    <text evidence="5">The sequence shown here is derived from an EMBL/GenBank/DDBJ whole genome shotgun (WGS) entry which is preliminary data.</text>
</comment>
<name>A0ABS9D9I5_9ALTE</name>
<accession>A0ABS9D9I5</accession>
<feature type="domain" description="YknX-like beta-barrel" evidence="4">
    <location>
        <begin position="246"/>
        <end position="323"/>
    </location>
</feature>